<organism evidence="9 10">
    <name type="scientific">Littorina saxatilis</name>
    <dbReference type="NCBI Taxonomy" id="31220"/>
    <lineage>
        <taxon>Eukaryota</taxon>
        <taxon>Metazoa</taxon>
        <taxon>Spiralia</taxon>
        <taxon>Lophotrochozoa</taxon>
        <taxon>Mollusca</taxon>
        <taxon>Gastropoda</taxon>
        <taxon>Caenogastropoda</taxon>
        <taxon>Littorinimorpha</taxon>
        <taxon>Littorinoidea</taxon>
        <taxon>Littorinidae</taxon>
        <taxon>Littorina</taxon>
    </lineage>
</organism>
<dbReference type="GO" id="GO:0016020">
    <property type="term" value="C:membrane"/>
    <property type="evidence" value="ECO:0007669"/>
    <property type="project" value="UniProtKB-SubCell"/>
</dbReference>
<evidence type="ECO:0000313" key="9">
    <source>
        <dbReference type="EMBL" id="KAK7100061.1"/>
    </source>
</evidence>
<comment type="similarity">
    <text evidence="2">Belongs to the ADIPOR family.</text>
</comment>
<keyword evidence="6" id="KW-0862">Zinc</keyword>
<dbReference type="Pfam" id="PF03006">
    <property type="entry name" value="HlyIII"/>
    <property type="match status" value="1"/>
</dbReference>
<evidence type="ECO:0000313" key="10">
    <source>
        <dbReference type="Proteomes" id="UP001374579"/>
    </source>
</evidence>
<keyword evidence="4 8" id="KW-1133">Transmembrane helix</keyword>
<feature type="binding site" evidence="6">
    <location>
        <position position="163"/>
    </location>
    <ligand>
        <name>Zn(2+)</name>
        <dbReference type="ChEBI" id="CHEBI:29105"/>
    </ligand>
</feature>
<accession>A0AAN9B697</accession>
<feature type="transmembrane region" description="Helical" evidence="8">
    <location>
        <begin position="210"/>
        <end position="232"/>
    </location>
</feature>
<dbReference type="Proteomes" id="UP001374579">
    <property type="component" value="Unassembled WGS sequence"/>
</dbReference>
<dbReference type="EMBL" id="JBAMIC010000011">
    <property type="protein sequence ID" value="KAK7100061.1"/>
    <property type="molecule type" value="Genomic_DNA"/>
</dbReference>
<dbReference type="AlphaFoldDB" id="A0AAN9B697"/>
<feature type="transmembrane region" description="Helical" evidence="8">
    <location>
        <begin position="244"/>
        <end position="261"/>
    </location>
</feature>
<feature type="transmembrane region" description="Helical" evidence="8">
    <location>
        <begin position="281"/>
        <end position="298"/>
    </location>
</feature>
<dbReference type="InterPro" id="IPR004254">
    <property type="entry name" value="AdipoR/HlyIII-related"/>
</dbReference>
<feature type="binding site" evidence="6">
    <location>
        <position position="316"/>
    </location>
    <ligand>
        <name>Zn(2+)</name>
        <dbReference type="ChEBI" id="CHEBI:29105"/>
    </ligand>
</feature>
<proteinExistence type="inferred from homology"/>
<evidence type="ECO:0000256" key="5">
    <source>
        <dbReference type="ARBA" id="ARBA00023136"/>
    </source>
</evidence>
<protein>
    <submittedName>
        <fullName evidence="9">Uncharacterized protein</fullName>
    </submittedName>
</protein>
<dbReference type="PANTHER" id="PTHR20855">
    <property type="entry name" value="ADIPOR/PROGESTIN RECEPTOR-RELATED"/>
    <property type="match status" value="1"/>
</dbReference>
<keyword evidence="6" id="KW-0479">Metal-binding</keyword>
<evidence type="ECO:0000256" key="2">
    <source>
        <dbReference type="ARBA" id="ARBA00007018"/>
    </source>
</evidence>
<comment type="caution">
    <text evidence="9">The sequence shown here is derived from an EMBL/GenBank/DDBJ whole genome shotgun (WGS) entry which is preliminary data.</text>
</comment>
<feature type="transmembrane region" description="Helical" evidence="8">
    <location>
        <begin position="143"/>
        <end position="162"/>
    </location>
</feature>
<feature type="region of interest" description="Disordered" evidence="7">
    <location>
        <begin position="23"/>
        <end position="42"/>
    </location>
</feature>
<feature type="binding site" evidence="6">
    <location>
        <position position="320"/>
    </location>
    <ligand>
        <name>Zn(2+)</name>
        <dbReference type="ChEBI" id="CHEBI:29105"/>
    </ligand>
</feature>
<evidence type="ECO:0000256" key="1">
    <source>
        <dbReference type="ARBA" id="ARBA00004141"/>
    </source>
</evidence>
<feature type="transmembrane region" description="Helical" evidence="8">
    <location>
        <begin position="354"/>
        <end position="373"/>
    </location>
</feature>
<evidence type="ECO:0000256" key="8">
    <source>
        <dbReference type="SAM" id="Phobius"/>
    </source>
</evidence>
<keyword evidence="10" id="KW-1185">Reference proteome</keyword>
<feature type="transmembrane region" description="Helical" evidence="8">
    <location>
        <begin position="174"/>
        <end position="190"/>
    </location>
</feature>
<evidence type="ECO:0000256" key="7">
    <source>
        <dbReference type="SAM" id="MobiDB-lite"/>
    </source>
</evidence>
<feature type="transmembrane region" description="Helical" evidence="8">
    <location>
        <begin position="112"/>
        <end position="131"/>
    </location>
</feature>
<evidence type="ECO:0000256" key="4">
    <source>
        <dbReference type="ARBA" id="ARBA00022989"/>
    </source>
</evidence>
<comment type="subcellular location">
    <subcellularLocation>
        <location evidence="1">Membrane</location>
        <topology evidence="1">Multi-pass membrane protein</topology>
    </subcellularLocation>
</comment>
<evidence type="ECO:0000256" key="6">
    <source>
        <dbReference type="PIRSR" id="PIRSR604254-1"/>
    </source>
</evidence>
<name>A0AAN9B697_9CAEN</name>
<evidence type="ECO:0000256" key="3">
    <source>
        <dbReference type="ARBA" id="ARBA00022692"/>
    </source>
</evidence>
<dbReference type="PANTHER" id="PTHR20855:SF92">
    <property type="entry name" value="PROGESTIN AND ADIPOQ RECEPTOR FAMILY MEMBER 3-LIKE"/>
    <property type="match status" value="1"/>
</dbReference>
<feature type="compositionally biased region" description="Polar residues" evidence="7">
    <location>
        <begin position="24"/>
        <end position="37"/>
    </location>
</feature>
<reference evidence="9 10" key="1">
    <citation type="submission" date="2024-02" db="EMBL/GenBank/DDBJ databases">
        <title>Chromosome-scale genome assembly of the rough periwinkle Littorina saxatilis.</title>
        <authorList>
            <person name="De Jode A."/>
            <person name="Faria R."/>
            <person name="Formenti G."/>
            <person name="Sims Y."/>
            <person name="Smith T.P."/>
            <person name="Tracey A."/>
            <person name="Wood J.M.D."/>
            <person name="Zagrodzka Z.B."/>
            <person name="Johannesson K."/>
            <person name="Butlin R.K."/>
            <person name="Leder E.H."/>
        </authorList>
    </citation>
    <scope>NUCLEOTIDE SEQUENCE [LARGE SCALE GENOMIC DNA]</scope>
    <source>
        <strain evidence="9">Snail1</strain>
        <tissue evidence="9">Muscle</tissue>
    </source>
</reference>
<keyword evidence="5 8" id="KW-0472">Membrane</keyword>
<dbReference type="GO" id="GO:0038023">
    <property type="term" value="F:signaling receptor activity"/>
    <property type="evidence" value="ECO:0007669"/>
    <property type="project" value="TreeGrafter"/>
</dbReference>
<gene>
    <name evidence="9" type="ORF">V1264_023064</name>
</gene>
<dbReference type="GO" id="GO:0046872">
    <property type="term" value="F:metal ion binding"/>
    <property type="evidence" value="ECO:0007669"/>
    <property type="project" value="UniProtKB-KW"/>
</dbReference>
<keyword evidence="3 8" id="KW-0812">Transmembrane</keyword>
<sequence>MAGRRKGAINGYSVADNGVDKLNRNNNTYQSDGASFRQQKTKTATLAQQQSQPAMAAAQHKLSAGKHQTFADMEVDFMFREPYILSGYRLPNQTWRYYFASVFWLHNETLNVWTHAIGCLCVLLRAAMLIFQLDDGFQDRRSFPVVGFALGCFLSNLLSTTAHLLHSKSPRHHYILYMLDYAGITFYSLGNGIGSMYSCSHPRNFAQMEGFYLPGVVGLCWFAFLACALARLCYKGHVQIERKLIMVSVLTMTAAFIAWPMTGRYVDCFEDAACSLGSLNHITVVFVFFTLDALCYTAHFPERWRPGHFDIWGHGHQWFHIAVMVTQQFQLHALHVDLVQLSRGDHVTIDLPSILLSFLVLGVVKGVSLWCLIPTIDRKLSEDESSKGHHCNKNLKSP</sequence>